<keyword evidence="2" id="KW-0808">Transferase</keyword>
<dbReference type="OrthoDB" id="301415at2759"/>
<feature type="domain" description="Alpha-type protein kinase" evidence="4">
    <location>
        <begin position="1"/>
        <end position="261"/>
    </location>
</feature>
<dbReference type="EMBL" id="KV428480">
    <property type="protein sequence ID" value="KZT31722.1"/>
    <property type="molecule type" value="Genomic_DNA"/>
</dbReference>
<protein>
    <recommendedName>
        <fullName evidence="4">Alpha-type protein kinase domain-containing protein</fullName>
    </recommendedName>
</protein>
<evidence type="ECO:0000256" key="1">
    <source>
        <dbReference type="ARBA" id="ARBA00022527"/>
    </source>
</evidence>
<keyword evidence="3" id="KW-0418">Kinase</keyword>
<dbReference type="SMART" id="SM00811">
    <property type="entry name" value="Alpha_kinase"/>
    <property type="match status" value="1"/>
</dbReference>
<dbReference type="Gene3D" id="3.20.200.10">
    <property type="entry name" value="MHCK/EF2 kinase"/>
    <property type="match status" value="1"/>
</dbReference>
<dbReference type="GO" id="GO:0004674">
    <property type="term" value="F:protein serine/threonine kinase activity"/>
    <property type="evidence" value="ECO:0007669"/>
    <property type="project" value="UniProtKB-KW"/>
</dbReference>
<dbReference type="GO" id="GO:0005524">
    <property type="term" value="F:ATP binding"/>
    <property type="evidence" value="ECO:0007669"/>
    <property type="project" value="InterPro"/>
</dbReference>
<gene>
    <name evidence="5" type="ORF">SISSUDRAFT_994771</name>
</gene>
<dbReference type="PROSITE" id="PS51158">
    <property type="entry name" value="ALPHA_KINASE"/>
    <property type="match status" value="1"/>
</dbReference>
<sequence length="297" mass="33737">MSVLGFLEIDVRPSKANYGAFKSCHPCFFRRTHPALVSVGGIHPLVSSYVELVAKRFIRIPDFEVVPDPNEEGAAAVPEPSRPRYELREELVHCYTELKTLYYASALHEQVYVLMRQALTKALVACPFEIPVLTYAAAGAAMSIAHGNKDGVWIIEQKIEGHFYKYINNNSLRPNSKLKAAYYRIAVFLCFCQHMQYIFTEKRCIITDYQGTMKILTDAQISTREEDAEHFSRGNITSLLNEFPTTHICNEWCDFFGIGEQNKTPAQITYSLRGGGREAVCDPDYGLYLQKKIDQLI</sequence>
<proteinExistence type="predicted"/>
<dbReference type="STRING" id="1314776.A0A165X0Q1"/>
<dbReference type="InterPro" id="IPR004166">
    <property type="entry name" value="a-kinase_dom"/>
</dbReference>
<evidence type="ECO:0000256" key="3">
    <source>
        <dbReference type="ARBA" id="ARBA00022777"/>
    </source>
</evidence>
<dbReference type="AlphaFoldDB" id="A0A165X0Q1"/>
<reference evidence="5 6" key="1">
    <citation type="journal article" date="2016" name="Mol. Biol. Evol.">
        <title>Comparative Genomics of Early-Diverging Mushroom-Forming Fungi Provides Insights into the Origins of Lignocellulose Decay Capabilities.</title>
        <authorList>
            <person name="Nagy L.G."/>
            <person name="Riley R."/>
            <person name="Tritt A."/>
            <person name="Adam C."/>
            <person name="Daum C."/>
            <person name="Floudas D."/>
            <person name="Sun H."/>
            <person name="Yadav J.S."/>
            <person name="Pangilinan J."/>
            <person name="Larsson K.H."/>
            <person name="Matsuura K."/>
            <person name="Barry K."/>
            <person name="Labutti K."/>
            <person name="Kuo R."/>
            <person name="Ohm R.A."/>
            <person name="Bhattacharya S.S."/>
            <person name="Shirouzu T."/>
            <person name="Yoshinaga Y."/>
            <person name="Martin F.M."/>
            <person name="Grigoriev I.V."/>
            <person name="Hibbett D.S."/>
        </authorList>
    </citation>
    <scope>NUCLEOTIDE SEQUENCE [LARGE SCALE GENOMIC DNA]</scope>
    <source>
        <strain evidence="5 6">HHB10207 ss-3</strain>
    </source>
</reference>
<evidence type="ECO:0000256" key="2">
    <source>
        <dbReference type="ARBA" id="ARBA00022679"/>
    </source>
</evidence>
<dbReference type="Pfam" id="PF02816">
    <property type="entry name" value="Alpha_kinase"/>
    <property type="match status" value="1"/>
</dbReference>
<keyword evidence="6" id="KW-1185">Reference proteome</keyword>
<evidence type="ECO:0000313" key="5">
    <source>
        <dbReference type="EMBL" id="KZT31722.1"/>
    </source>
</evidence>
<dbReference type="Proteomes" id="UP000076798">
    <property type="component" value="Unassembled WGS sequence"/>
</dbReference>
<keyword evidence="1" id="KW-0723">Serine/threonine-protein kinase</keyword>
<name>A0A165X0Q1_9AGAM</name>
<dbReference type="SUPFAM" id="SSF56112">
    <property type="entry name" value="Protein kinase-like (PK-like)"/>
    <property type="match status" value="1"/>
</dbReference>
<accession>A0A165X0Q1</accession>
<evidence type="ECO:0000259" key="4">
    <source>
        <dbReference type="PROSITE" id="PS51158"/>
    </source>
</evidence>
<organism evidence="5 6">
    <name type="scientific">Sistotremastrum suecicum HHB10207 ss-3</name>
    <dbReference type="NCBI Taxonomy" id="1314776"/>
    <lineage>
        <taxon>Eukaryota</taxon>
        <taxon>Fungi</taxon>
        <taxon>Dikarya</taxon>
        <taxon>Basidiomycota</taxon>
        <taxon>Agaricomycotina</taxon>
        <taxon>Agaricomycetes</taxon>
        <taxon>Sistotremastrales</taxon>
        <taxon>Sistotremastraceae</taxon>
        <taxon>Sistotremastrum</taxon>
    </lineage>
</organism>
<evidence type="ECO:0000313" key="6">
    <source>
        <dbReference type="Proteomes" id="UP000076798"/>
    </source>
</evidence>
<dbReference type="InterPro" id="IPR011009">
    <property type="entry name" value="Kinase-like_dom_sf"/>
</dbReference>